<evidence type="ECO:0000313" key="8">
    <source>
        <dbReference type="Proteomes" id="UP001479290"/>
    </source>
</evidence>
<dbReference type="Proteomes" id="UP001479290">
    <property type="component" value="Unassembled WGS sequence"/>
</dbReference>
<organism evidence="7 8">
    <name type="scientific">Culter alburnus</name>
    <name type="common">Topmouth culter</name>
    <dbReference type="NCBI Taxonomy" id="194366"/>
    <lineage>
        <taxon>Eukaryota</taxon>
        <taxon>Metazoa</taxon>
        <taxon>Chordata</taxon>
        <taxon>Craniata</taxon>
        <taxon>Vertebrata</taxon>
        <taxon>Euteleostomi</taxon>
        <taxon>Actinopterygii</taxon>
        <taxon>Neopterygii</taxon>
        <taxon>Teleostei</taxon>
        <taxon>Ostariophysi</taxon>
        <taxon>Cypriniformes</taxon>
        <taxon>Xenocyprididae</taxon>
        <taxon>Xenocypridinae</taxon>
        <taxon>Culter</taxon>
    </lineage>
</organism>
<evidence type="ECO:0000256" key="1">
    <source>
        <dbReference type="ARBA" id="ARBA00004141"/>
    </source>
</evidence>
<dbReference type="PANTHER" id="PTHR24064">
    <property type="entry name" value="SOLUTE CARRIER FAMILY 22 MEMBER"/>
    <property type="match status" value="1"/>
</dbReference>
<accession>A0AAW1Z5A5</accession>
<name>A0AAW1Z5A5_CULAL</name>
<feature type="transmembrane region" description="Helical" evidence="5">
    <location>
        <begin position="192"/>
        <end position="216"/>
    </location>
</feature>
<keyword evidence="4 5" id="KW-0472">Membrane</keyword>
<evidence type="ECO:0000256" key="4">
    <source>
        <dbReference type="ARBA" id="ARBA00023136"/>
    </source>
</evidence>
<dbReference type="GO" id="GO:0022857">
    <property type="term" value="F:transmembrane transporter activity"/>
    <property type="evidence" value="ECO:0007669"/>
    <property type="project" value="InterPro"/>
</dbReference>
<evidence type="ECO:0000256" key="2">
    <source>
        <dbReference type="ARBA" id="ARBA00022692"/>
    </source>
</evidence>
<feature type="transmembrane region" description="Helical" evidence="5">
    <location>
        <begin position="385"/>
        <end position="405"/>
    </location>
</feature>
<dbReference type="GO" id="GO:0016020">
    <property type="term" value="C:membrane"/>
    <property type="evidence" value="ECO:0007669"/>
    <property type="project" value="UniProtKB-SubCell"/>
</dbReference>
<feature type="transmembrane region" description="Helical" evidence="5">
    <location>
        <begin position="356"/>
        <end position="378"/>
    </location>
</feature>
<keyword evidence="8" id="KW-1185">Reference proteome</keyword>
<feature type="transmembrane region" description="Helical" evidence="5">
    <location>
        <begin position="170"/>
        <end position="186"/>
    </location>
</feature>
<dbReference type="Gene3D" id="1.20.1250.20">
    <property type="entry name" value="MFS general substrate transporter like domains"/>
    <property type="match status" value="1"/>
</dbReference>
<comment type="caution">
    <text evidence="7">The sequence shown here is derived from an EMBL/GenBank/DDBJ whole genome shotgun (WGS) entry which is preliminary data.</text>
</comment>
<dbReference type="InterPro" id="IPR036259">
    <property type="entry name" value="MFS_trans_sf"/>
</dbReference>
<dbReference type="SUPFAM" id="SSF103473">
    <property type="entry name" value="MFS general substrate transporter"/>
    <property type="match status" value="1"/>
</dbReference>
<feature type="transmembrane region" description="Helical" evidence="5">
    <location>
        <begin position="258"/>
        <end position="275"/>
    </location>
</feature>
<feature type="transmembrane region" description="Helical" evidence="5">
    <location>
        <begin position="324"/>
        <end position="344"/>
    </location>
</feature>
<dbReference type="InterPro" id="IPR011701">
    <property type="entry name" value="MFS"/>
</dbReference>
<dbReference type="InterPro" id="IPR005829">
    <property type="entry name" value="Sugar_transporter_CS"/>
</dbReference>
<dbReference type="AlphaFoldDB" id="A0AAW1Z5A5"/>
<dbReference type="Pfam" id="PF07690">
    <property type="entry name" value="MFS_1"/>
    <property type="match status" value="1"/>
</dbReference>
<comment type="subcellular location">
    <subcellularLocation>
        <location evidence="1">Membrane</location>
        <topology evidence="1">Multi-pass membrane protein</topology>
    </subcellularLocation>
</comment>
<evidence type="ECO:0000259" key="6">
    <source>
        <dbReference type="PROSITE" id="PS50850"/>
    </source>
</evidence>
<dbReference type="PROSITE" id="PS50850">
    <property type="entry name" value="MFS"/>
    <property type="match status" value="1"/>
</dbReference>
<protein>
    <recommendedName>
        <fullName evidence="6">Major facilitator superfamily (MFS) profile domain-containing protein</fullName>
    </recommendedName>
</protein>
<dbReference type="EMBL" id="JAWDJR010000021">
    <property type="protein sequence ID" value="KAK9955958.1"/>
    <property type="molecule type" value="Genomic_DNA"/>
</dbReference>
<feature type="domain" description="Major facilitator superfamily (MFS) profile" evidence="6">
    <location>
        <begin position="87"/>
        <end position="498"/>
    </location>
</feature>
<evidence type="ECO:0000256" key="3">
    <source>
        <dbReference type="ARBA" id="ARBA00022989"/>
    </source>
</evidence>
<gene>
    <name evidence="7" type="ORF">ABG768_015796</name>
</gene>
<evidence type="ECO:0000256" key="5">
    <source>
        <dbReference type="SAM" id="Phobius"/>
    </source>
</evidence>
<sequence length="537" mass="59777">MNSLDYDDSTAFLGDWGPFQRTVFTLLCLSIVPNGFTGLSMVFMGDTPAHHCLIPAALNITDEWRNASIPLDEDSRLTKCSRHRVDIVKNYSDRGLLPWVDVNVSSIPREACMDGWEYDKETYISTIVTEWDLVCSDDWRAPLTTSLFFCGVLTGSVISGQMSDRFGRKIVLFVTMGIQTVFTFIQVFSPSWLIFCLLFFIVGMGQISNYVAAFVLGMEILSPSIRDLYSTLGVCLFFSIGYMMLPLAAYFLRDWRTLLMALTIPGFFCIPLWWVDEAEAILRKAAKMNGVKAPDVIFPLLQSRENAGRLQTYSLCDLVRSSNICCITVLLCLIWSAVSIGYCALSLNTSSLHGNIYLNCLLSAVVEVPALIMAWLMLRHWPRRLCLSSTLSLGGLVLLFIHLIPQHMSSVAISLVMLGKFGLSAAFAIVYPATAELYPTILRNTALGTCSMASRVGSISAPYFIYLGGYYKSLPYILIGSLNVLSGLLSLLLPESLGSPLPETISHMQTVVWSKKRHFAYSPTNSKCEEEHESEHL</sequence>
<reference evidence="7 8" key="1">
    <citation type="submission" date="2024-05" db="EMBL/GenBank/DDBJ databases">
        <title>A high-quality chromosomal-level genome assembly of Topmouth culter (Culter alburnus).</title>
        <authorList>
            <person name="Zhao H."/>
        </authorList>
    </citation>
    <scope>NUCLEOTIDE SEQUENCE [LARGE SCALE GENOMIC DNA]</scope>
    <source>
        <strain evidence="7">CATC2023</strain>
        <tissue evidence="7">Muscle</tissue>
    </source>
</reference>
<keyword evidence="3 5" id="KW-1133">Transmembrane helix</keyword>
<proteinExistence type="predicted"/>
<dbReference type="PROSITE" id="PS00216">
    <property type="entry name" value="SUGAR_TRANSPORT_1"/>
    <property type="match status" value="1"/>
</dbReference>
<evidence type="ECO:0000313" key="7">
    <source>
        <dbReference type="EMBL" id="KAK9955958.1"/>
    </source>
</evidence>
<keyword evidence="2 5" id="KW-0812">Transmembrane</keyword>
<feature type="transmembrane region" description="Helical" evidence="5">
    <location>
        <begin position="228"/>
        <end position="252"/>
    </location>
</feature>
<feature type="transmembrane region" description="Helical" evidence="5">
    <location>
        <begin position="411"/>
        <end position="433"/>
    </location>
</feature>
<dbReference type="InterPro" id="IPR020846">
    <property type="entry name" value="MFS_dom"/>
</dbReference>